<evidence type="ECO:0000313" key="2">
    <source>
        <dbReference type="EMBL" id="PBK86936.1"/>
    </source>
</evidence>
<dbReference type="InParanoid" id="A0A2H3DHK5"/>
<dbReference type="AlphaFoldDB" id="A0A2H3DHK5"/>
<reference evidence="3" key="1">
    <citation type="journal article" date="2017" name="Nat. Ecol. Evol.">
        <title>Genome expansion and lineage-specific genetic innovations in the forest pathogenic fungi Armillaria.</title>
        <authorList>
            <person name="Sipos G."/>
            <person name="Prasanna A.N."/>
            <person name="Walter M.C."/>
            <person name="O'Connor E."/>
            <person name="Balint B."/>
            <person name="Krizsan K."/>
            <person name="Kiss B."/>
            <person name="Hess J."/>
            <person name="Varga T."/>
            <person name="Slot J."/>
            <person name="Riley R."/>
            <person name="Boka B."/>
            <person name="Rigling D."/>
            <person name="Barry K."/>
            <person name="Lee J."/>
            <person name="Mihaltcheva S."/>
            <person name="LaButti K."/>
            <person name="Lipzen A."/>
            <person name="Waldron R."/>
            <person name="Moloney N.M."/>
            <person name="Sperisen C."/>
            <person name="Kredics L."/>
            <person name="Vagvoelgyi C."/>
            <person name="Patrignani A."/>
            <person name="Fitzpatrick D."/>
            <person name="Nagy I."/>
            <person name="Doyle S."/>
            <person name="Anderson J.B."/>
            <person name="Grigoriev I.V."/>
            <person name="Gueldener U."/>
            <person name="Muensterkoetter M."/>
            <person name="Nagy L.G."/>
        </authorList>
    </citation>
    <scope>NUCLEOTIDE SEQUENCE [LARGE SCALE GENOMIC DNA]</scope>
    <source>
        <strain evidence="3">Ar21-2</strain>
    </source>
</reference>
<proteinExistence type="predicted"/>
<sequence length="967" mass="109436">MMKRSPTPQSQNPPPAKHIKLPLLSEDDLTALSRKMRGSFLTSPAGSPFTSDAIDLVPTFWESLYKWLGEIKHELQQQLEAPVDVDWPCLLDTQDSDLYKILDCLATEPVLERNWEPLLTFPSLQRKMQLPSLPPPEIHPAIPSWVQEQATEKSWSNRFQGRAVTALEAHVQHYLIAGKIPHQKYAPFTSIIQSSGMGKSRLIDEFSKTHFVIPINLRDVSSSGFPPRDQPVYDYLNAAKTESESLQRICRFLIALFRHTEDIVNGEEICGPDHMDNSKKLAPTFRNYMTKGQRMSATSELRIAFYQQVVDAATKDTSTFGGDNKQSPKFGSDQLLDAYQRLQDTIYMETELVVEQKWRPMKHSEDMPRIYIVWDEAHCLTKPFNPQTGHSSFSVLRRVLRMLREKTLYSFFLSTTGRISQFLTARPVDPSARVYDGSLSLIPPFTDLGFDHFMAEHHLGSANAKTLNDVTKIEHIVRMGRPLWGGRYEHGNMQVRDNIVEFAQMKLLQRSPEKMLEPLDDTQIFTCLAQRLALDITSTSYVASVQEQNLVQNYMRVCLKIGEGFEDLLTTSSSEPILSEASSLTTRGYKDFDMPAALKKVLDGFSISQGDRGELLVLALFTMARDATIPSVLSYPWTQKIPITLVLHLFSHLFTDDTYARIASAFPSRIVTGHSPLQFFVAFANAILSYNHVIKTHQWKILNRHLLLGFIARAAAILCANNQPGVDMVYPYLYYDDVLCVWNVGFILVQVKNDPSYTDEPKAKLFDLMDPFALGLFEKNQPTVPIIRMVFALAATKASVTQVLYGQDTEETCSVEDRFTSYDFWCAGISPTCLKPVVAASQSTWEALLHASYGWNKIYDASWNRAGQTCRRQQNPLAGMHEDHRNQFMDYNEPKPAAKEGSKSTQEGSKSTKKGSKSGEASKLTPKKQVLKESVLKESEVLKESDKIPLDAKEYLEKFLVTFPNAL</sequence>
<dbReference type="Proteomes" id="UP000217790">
    <property type="component" value="Unassembled WGS sequence"/>
</dbReference>
<dbReference type="EMBL" id="KZ293681">
    <property type="protein sequence ID" value="PBK86936.1"/>
    <property type="molecule type" value="Genomic_DNA"/>
</dbReference>
<dbReference type="OrthoDB" id="107110at2759"/>
<dbReference type="STRING" id="47427.A0A2H3DHK5"/>
<feature type="compositionally biased region" description="Basic and acidic residues" evidence="1">
    <location>
        <begin position="891"/>
        <end position="902"/>
    </location>
</feature>
<gene>
    <name evidence="2" type="ORF">ARMGADRAFT_1066289</name>
</gene>
<dbReference type="PANTHER" id="PTHR33266:SF1">
    <property type="entry name" value="F-BOX DOMAIN-CONTAINING PROTEIN"/>
    <property type="match status" value="1"/>
</dbReference>
<evidence type="ECO:0000256" key="1">
    <source>
        <dbReference type="SAM" id="MobiDB-lite"/>
    </source>
</evidence>
<protein>
    <submittedName>
        <fullName evidence="2">Uncharacterized protein</fullName>
    </submittedName>
</protein>
<name>A0A2H3DHK5_ARMGA</name>
<accession>A0A2H3DHK5</accession>
<organism evidence="2 3">
    <name type="scientific">Armillaria gallica</name>
    <name type="common">Bulbous honey fungus</name>
    <name type="synonym">Armillaria bulbosa</name>
    <dbReference type="NCBI Taxonomy" id="47427"/>
    <lineage>
        <taxon>Eukaryota</taxon>
        <taxon>Fungi</taxon>
        <taxon>Dikarya</taxon>
        <taxon>Basidiomycota</taxon>
        <taxon>Agaricomycotina</taxon>
        <taxon>Agaricomycetes</taxon>
        <taxon>Agaricomycetidae</taxon>
        <taxon>Agaricales</taxon>
        <taxon>Marasmiineae</taxon>
        <taxon>Physalacriaceae</taxon>
        <taxon>Armillaria</taxon>
    </lineage>
</organism>
<feature type="region of interest" description="Disordered" evidence="1">
    <location>
        <begin position="891"/>
        <end position="930"/>
    </location>
</feature>
<dbReference type="PANTHER" id="PTHR33266">
    <property type="entry name" value="CHROMOSOME 15, WHOLE GENOME SHOTGUN SEQUENCE"/>
    <property type="match status" value="1"/>
</dbReference>
<keyword evidence="3" id="KW-1185">Reference proteome</keyword>
<dbReference type="OMA" id="CETAMIC"/>
<evidence type="ECO:0000313" key="3">
    <source>
        <dbReference type="Proteomes" id="UP000217790"/>
    </source>
</evidence>